<evidence type="ECO:0000313" key="16">
    <source>
        <dbReference type="Proteomes" id="UP000326396"/>
    </source>
</evidence>
<dbReference type="PROSITE" id="PS51473">
    <property type="entry name" value="GNK2"/>
    <property type="match status" value="4"/>
</dbReference>
<evidence type="ECO:0000256" key="11">
    <source>
        <dbReference type="SAM" id="Phobius"/>
    </source>
</evidence>
<dbReference type="InterPro" id="IPR011009">
    <property type="entry name" value="Kinase-like_dom_sf"/>
</dbReference>
<feature type="binding site" evidence="10">
    <location>
        <position position="363"/>
    </location>
    <ligand>
        <name>ATP</name>
        <dbReference type="ChEBI" id="CHEBI:30616"/>
    </ligand>
</feature>
<feature type="domain" description="Gnk2-homologous" evidence="14">
    <location>
        <begin position="651"/>
        <end position="753"/>
    </location>
</feature>
<evidence type="ECO:0000256" key="6">
    <source>
        <dbReference type="ARBA" id="ARBA00022777"/>
    </source>
</evidence>
<dbReference type="Gene3D" id="3.30.200.20">
    <property type="entry name" value="Phosphorylase Kinase, domain 1"/>
    <property type="match status" value="2"/>
</dbReference>
<comment type="caution">
    <text evidence="15">The sequence shown here is derived from an EMBL/GenBank/DDBJ whole genome shotgun (WGS) entry which is preliminary data.</text>
</comment>
<dbReference type="FunFam" id="3.30.200.20:FF:000015">
    <property type="entry name" value="Somatic embryogenesis receptor kinase 1"/>
    <property type="match status" value="1"/>
</dbReference>
<dbReference type="SUPFAM" id="SSF56112">
    <property type="entry name" value="Protein kinase-like (PK-like)"/>
    <property type="match status" value="2"/>
</dbReference>
<evidence type="ECO:0000259" key="14">
    <source>
        <dbReference type="PROSITE" id="PS51473"/>
    </source>
</evidence>
<keyword evidence="8" id="KW-0675">Receptor</keyword>
<feature type="binding site" evidence="10">
    <location>
        <position position="974"/>
    </location>
    <ligand>
        <name>ATP</name>
        <dbReference type="ChEBI" id="CHEBI:30616"/>
    </ligand>
</feature>
<dbReference type="CDD" id="cd23509">
    <property type="entry name" value="Gnk2-like"/>
    <property type="match status" value="4"/>
</dbReference>
<feature type="transmembrane region" description="Helical" evidence="11">
    <location>
        <begin position="891"/>
        <end position="911"/>
    </location>
</feature>
<evidence type="ECO:0008006" key="17">
    <source>
        <dbReference type="Google" id="ProtNLM"/>
    </source>
</evidence>
<evidence type="ECO:0000256" key="3">
    <source>
        <dbReference type="ARBA" id="ARBA00022729"/>
    </source>
</evidence>
<evidence type="ECO:0000256" key="8">
    <source>
        <dbReference type="ARBA" id="ARBA00023170"/>
    </source>
</evidence>
<dbReference type="Pfam" id="PF00069">
    <property type="entry name" value="Pkinase"/>
    <property type="match status" value="2"/>
</dbReference>
<accession>A0A5N6Q5N8</accession>
<feature type="transmembrane region" description="Helical" evidence="11">
    <location>
        <begin position="273"/>
        <end position="294"/>
    </location>
</feature>
<dbReference type="InterPro" id="IPR002902">
    <property type="entry name" value="GNK2"/>
</dbReference>
<dbReference type="GO" id="GO:0005524">
    <property type="term" value="F:ATP binding"/>
    <property type="evidence" value="ECO:0007669"/>
    <property type="project" value="UniProtKB-UniRule"/>
</dbReference>
<dbReference type="CDD" id="cd14066">
    <property type="entry name" value="STKc_IRAK"/>
    <property type="match status" value="1"/>
</dbReference>
<dbReference type="Gene3D" id="3.30.430.20">
    <property type="entry name" value="Gnk2 domain, C-X8-C-X2-C motif"/>
    <property type="match status" value="4"/>
</dbReference>
<reference evidence="15 16" key="1">
    <citation type="submission" date="2019-05" db="EMBL/GenBank/DDBJ databases">
        <title>Mikania micrantha, genome provides insights into the molecular mechanism of rapid growth.</title>
        <authorList>
            <person name="Liu B."/>
        </authorList>
    </citation>
    <scope>NUCLEOTIDE SEQUENCE [LARGE SCALE GENOMIC DNA]</scope>
    <source>
        <strain evidence="15">NLD-2019</strain>
        <tissue evidence="15">Leaf</tissue>
    </source>
</reference>
<feature type="signal peptide" evidence="12">
    <location>
        <begin position="1"/>
        <end position="29"/>
    </location>
</feature>
<dbReference type="GO" id="GO:0004674">
    <property type="term" value="F:protein serine/threonine kinase activity"/>
    <property type="evidence" value="ECO:0007669"/>
    <property type="project" value="UniProtKB-KW"/>
</dbReference>
<feature type="domain" description="Protein kinase" evidence="13">
    <location>
        <begin position="945"/>
        <end position="1233"/>
    </location>
</feature>
<dbReference type="InterPro" id="IPR017441">
    <property type="entry name" value="Protein_kinase_ATP_BS"/>
</dbReference>
<proteinExistence type="predicted"/>
<dbReference type="InterPro" id="IPR052059">
    <property type="entry name" value="CR_Ser/Thr_kinase"/>
</dbReference>
<keyword evidence="16" id="KW-1185">Reference proteome</keyword>
<dbReference type="Gene3D" id="1.10.510.10">
    <property type="entry name" value="Transferase(Phosphotransferase) domain 1"/>
    <property type="match status" value="2"/>
</dbReference>
<dbReference type="PANTHER" id="PTHR47973">
    <property type="entry name" value="CYSTEINE-RICH RECEPTOR-LIKE PROTEIN KINASE 3"/>
    <property type="match status" value="1"/>
</dbReference>
<feature type="domain" description="Gnk2-homologous" evidence="14">
    <location>
        <begin position="36"/>
        <end position="139"/>
    </location>
</feature>
<feature type="domain" description="Gnk2-homologous" evidence="14">
    <location>
        <begin position="145"/>
        <end position="250"/>
    </location>
</feature>
<dbReference type="FunFam" id="1.10.510.10:FF:000336">
    <property type="entry name" value="Cysteine-rich receptor-like protein kinase 2"/>
    <property type="match status" value="2"/>
</dbReference>
<evidence type="ECO:0000256" key="12">
    <source>
        <dbReference type="SAM" id="SignalP"/>
    </source>
</evidence>
<keyword evidence="9" id="KW-0325">Glycoprotein</keyword>
<keyword evidence="5 10" id="KW-0547">Nucleotide-binding</keyword>
<keyword evidence="11" id="KW-0472">Membrane</keyword>
<dbReference type="Proteomes" id="UP000326396">
    <property type="component" value="Linkage Group LG1"/>
</dbReference>
<name>A0A5N6Q5N8_9ASTR</name>
<evidence type="ECO:0000259" key="13">
    <source>
        <dbReference type="PROSITE" id="PS50011"/>
    </source>
</evidence>
<protein>
    <recommendedName>
        <fullName evidence="17">Cysteine-rich receptor-like protein kinase 2</fullName>
    </recommendedName>
</protein>
<dbReference type="PROSITE" id="PS00108">
    <property type="entry name" value="PROTEIN_KINASE_ST"/>
    <property type="match status" value="2"/>
</dbReference>
<evidence type="ECO:0000256" key="4">
    <source>
        <dbReference type="ARBA" id="ARBA00022737"/>
    </source>
</evidence>
<evidence type="ECO:0000256" key="5">
    <source>
        <dbReference type="ARBA" id="ARBA00022741"/>
    </source>
</evidence>
<evidence type="ECO:0000256" key="1">
    <source>
        <dbReference type="ARBA" id="ARBA00022527"/>
    </source>
</evidence>
<sequence>MKPVDNSTWWSWGLTIFLVVITTARPVRSQPIDRNSTRFALYCSQYKGMSHEYLSSNLNMTFSRLRRQLTINSVPYATARSLLNGDSVWGLASCRGYVSKADCVACFDYAVNQLRDCGFANGAYVFFDDCDIRYENYNFYTESKVRTANLQCNNQSSTQQPDFKKIANMLLSDLRIVVPSTSNFYAASTRDLASGNVTVYAIGQCNLNISQSDCVECMDSRYTALGSCLPSSLGRSMDRGCFMKYSTTPFFRQDQRTNITPFLQDGDSSKKRAIIGGVVGGLCFLFLVLAFFLWRLVTKNSSSSQLDKSTGSTALLQGPARYGYDDLRKATNNFSNQNRLGGGVFGEVYKGTLKNGDIVAIKKTSMISTSGKININDELKIICNVHHRHVIRLIGYCSKGPFLFLIHEYMNNGSLDKFLYGDKSRNLSWRERYEIIYGTARGLAYLHEQYHVTIIHRDIKPSNILLDNELQPKIADFGMIRLLPEDKTHLSTKFPRSLESAYVAPEYAVHGQLSEKVDTYSFGIVVLEIISGKRCHNTKDEESVNQSLLDHAWNLYDSGEHLKILDDTLDPSEYEAEEAKKMIEIALMCTQSPVSTRPGMSEVVTLISDKSLDLMPPCGYDMMVVLVMFLVLSLINPGTSQPINTTENNTNTPIRSLCGRNPPIILSNFINNRNSTFAEIRRQLSNGIFYARAKSLSEGDSVFGLGQCRNYISTAQCVACFDAGVAALASCLTGNGAYVFFDNCFVRYANYDDFYNNPDVVEDVGVTPLGICGNESASQPTFGQDVNGLLSDIRDATPKTSNFYVASTTQITSDNATVYAIAQCVENINKGICQNCINMAYNSLSNCLPNTEARFINMGCFARYSVTPFFNDNQTIDITNYLKGNSSKVPVIAGAIGGAVLIIIIVLCLLFRRWKKSKKTEEDSLELKGAINYNYEELQLATNNFSEENILGKGGFGQVFKAILQDNNIVAVKKIIVEYARAKAKEEFENEVKLISNVHHRNLLRLLGWSSDGSNLFLVLEYMSNGSLDRFLWGAKRGTLNWKQRYDIIFGIARGLAHLHNEFHVKIIHRDIKSSNILLDHDLQPKIADFGLARFQPEDISHISTKFAGTLGYTAPEYALQGILSDKVDTYSFGIVILEIISGRRCSDMNSDKPSMDYLLEHAWKLYENAKHVMFIDETLDVKGHEQHVMQIIEIALLCTQSPASKRPTMSEVVAMLPNGLSLGKRQLTRPTLIDHNRRVHIGSPKKGNDSEKPKEVDAKLKLQSVEIYDKVDIMEKGMNVEMHS</sequence>
<keyword evidence="4" id="KW-0677">Repeat</keyword>
<keyword evidence="1" id="KW-0723">Serine/threonine-protein kinase</keyword>
<dbReference type="OrthoDB" id="1426426at2759"/>
<dbReference type="PROSITE" id="PS50011">
    <property type="entry name" value="PROTEIN_KINASE_DOM"/>
    <property type="match status" value="2"/>
</dbReference>
<dbReference type="Pfam" id="PF01657">
    <property type="entry name" value="Stress-antifung"/>
    <property type="match status" value="4"/>
</dbReference>
<evidence type="ECO:0000256" key="9">
    <source>
        <dbReference type="ARBA" id="ARBA00023180"/>
    </source>
</evidence>
<evidence type="ECO:0000256" key="7">
    <source>
        <dbReference type="ARBA" id="ARBA00022840"/>
    </source>
</evidence>
<dbReference type="EMBL" id="SZYD01000001">
    <property type="protein sequence ID" value="KAD7479178.1"/>
    <property type="molecule type" value="Genomic_DNA"/>
</dbReference>
<keyword evidence="11" id="KW-0812">Transmembrane</keyword>
<dbReference type="PROSITE" id="PS00107">
    <property type="entry name" value="PROTEIN_KINASE_ATP"/>
    <property type="match status" value="2"/>
</dbReference>
<dbReference type="InterPro" id="IPR038408">
    <property type="entry name" value="GNK2_sf"/>
</dbReference>
<organism evidence="15 16">
    <name type="scientific">Mikania micrantha</name>
    <name type="common">bitter vine</name>
    <dbReference type="NCBI Taxonomy" id="192012"/>
    <lineage>
        <taxon>Eukaryota</taxon>
        <taxon>Viridiplantae</taxon>
        <taxon>Streptophyta</taxon>
        <taxon>Embryophyta</taxon>
        <taxon>Tracheophyta</taxon>
        <taxon>Spermatophyta</taxon>
        <taxon>Magnoliopsida</taxon>
        <taxon>eudicotyledons</taxon>
        <taxon>Gunneridae</taxon>
        <taxon>Pentapetalae</taxon>
        <taxon>asterids</taxon>
        <taxon>campanulids</taxon>
        <taxon>Asterales</taxon>
        <taxon>Asteraceae</taxon>
        <taxon>Asteroideae</taxon>
        <taxon>Heliantheae alliance</taxon>
        <taxon>Eupatorieae</taxon>
        <taxon>Mikania</taxon>
    </lineage>
</organism>
<keyword evidence="6" id="KW-0418">Kinase</keyword>
<keyword evidence="11" id="KW-1133">Transmembrane helix</keyword>
<gene>
    <name evidence="15" type="ORF">E3N88_02314</name>
</gene>
<evidence type="ECO:0000256" key="2">
    <source>
        <dbReference type="ARBA" id="ARBA00022679"/>
    </source>
</evidence>
<evidence type="ECO:0000313" key="15">
    <source>
        <dbReference type="EMBL" id="KAD7479178.1"/>
    </source>
</evidence>
<feature type="domain" description="Protein kinase" evidence="13">
    <location>
        <begin position="334"/>
        <end position="612"/>
    </location>
</feature>
<evidence type="ECO:0000256" key="10">
    <source>
        <dbReference type="PROSITE-ProRule" id="PRU10141"/>
    </source>
</evidence>
<dbReference type="InterPro" id="IPR000719">
    <property type="entry name" value="Prot_kinase_dom"/>
</dbReference>
<keyword evidence="2" id="KW-0808">Transferase</keyword>
<dbReference type="SMART" id="SM00220">
    <property type="entry name" value="S_TKc"/>
    <property type="match status" value="2"/>
</dbReference>
<keyword evidence="7 10" id="KW-0067">ATP-binding</keyword>
<feature type="domain" description="Gnk2-homologous" evidence="14">
    <location>
        <begin position="764"/>
        <end position="869"/>
    </location>
</feature>
<feature type="chain" id="PRO_5024385150" description="Cysteine-rich receptor-like protein kinase 2" evidence="12">
    <location>
        <begin position="30"/>
        <end position="1285"/>
    </location>
</feature>
<keyword evidence="3 12" id="KW-0732">Signal</keyword>
<dbReference type="InterPro" id="IPR008271">
    <property type="entry name" value="Ser/Thr_kinase_AS"/>
</dbReference>